<evidence type="ECO:0000256" key="2">
    <source>
        <dbReference type="SAM" id="Phobius"/>
    </source>
</evidence>
<dbReference type="EMBL" id="JACHJB010000001">
    <property type="protein sequence ID" value="MBB6345050.1"/>
    <property type="molecule type" value="Genomic_DNA"/>
</dbReference>
<proteinExistence type="predicted"/>
<keyword evidence="2" id="KW-1133">Transmembrane helix</keyword>
<evidence type="ECO:0000313" key="4">
    <source>
        <dbReference type="Proteomes" id="UP000583800"/>
    </source>
</evidence>
<organism evidence="3 4">
    <name type="scientific">Nonomuraea muscovyensis</name>
    <dbReference type="NCBI Taxonomy" id="1124761"/>
    <lineage>
        <taxon>Bacteria</taxon>
        <taxon>Bacillati</taxon>
        <taxon>Actinomycetota</taxon>
        <taxon>Actinomycetes</taxon>
        <taxon>Streptosporangiales</taxon>
        <taxon>Streptosporangiaceae</taxon>
        <taxon>Nonomuraea</taxon>
    </lineage>
</organism>
<accession>A0A7X0EXQ7</accession>
<feature type="compositionally biased region" description="Low complexity" evidence="1">
    <location>
        <begin position="296"/>
        <end position="322"/>
    </location>
</feature>
<dbReference type="Proteomes" id="UP000583800">
    <property type="component" value="Unassembled WGS sequence"/>
</dbReference>
<gene>
    <name evidence="3" type="ORF">FHU36_001559</name>
</gene>
<reference evidence="3 4" key="1">
    <citation type="submission" date="2020-08" db="EMBL/GenBank/DDBJ databases">
        <title>Sequencing the genomes of 1000 actinobacteria strains.</title>
        <authorList>
            <person name="Klenk H.-P."/>
        </authorList>
    </citation>
    <scope>NUCLEOTIDE SEQUENCE [LARGE SCALE GENOMIC DNA]</scope>
    <source>
        <strain evidence="3 4">DSM 45913</strain>
    </source>
</reference>
<keyword evidence="2" id="KW-0472">Membrane</keyword>
<keyword evidence="4" id="KW-1185">Reference proteome</keyword>
<feature type="region of interest" description="Disordered" evidence="1">
    <location>
        <begin position="281"/>
        <end position="328"/>
    </location>
</feature>
<feature type="transmembrane region" description="Helical" evidence="2">
    <location>
        <begin position="168"/>
        <end position="191"/>
    </location>
</feature>
<protein>
    <submittedName>
        <fullName evidence="3">Uncharacterized protein</fullName>
    </submittedName>
</protein>
<comment type="caution">
    <text evidence="3">The sequence shown here is derived from an EMBL/GenBank/DDBJ whole genome shotgun (WGS) entry which is preliminary data.</text>
</comment>
<evidence type="ECO:0000313" key="3">
    <source>
        <dbReference type="EMBL" id="MBB6345050.1"/>
    </source>
</evidence>
<feature type="transmembrane region" description="Helical" evidence="2">
    <location>
        <begin position="145"/>
        <end position="161"/>
    </location>
</feature>
<evidence type="ECO:0000256" key="1">
    <source>
        <dbReference type="SAM" id="MobiDB-lite"/>
    </source>
</evidence>
<feature type="transmembrane region" description="Helical" evidence="2">
    <location>
        <begin position="120"/>
        <end position="139"/>
    </location>
</feature>
<name>A0A7X0EXQ7_9ACTN</name>
<sequence>MTQHLGPEAGDGPMDTPARYAQAVRDALAGHPDAEELLDDLDDHLAEIAAESDVPLEERLGPPAAYADELVAAYGGRPASRQKRRLRPRERLLDLHTTLMGKGPYRGFLGFLRELRPGWWVLRGYLLAMVVLGFADDRLLPDDPLGWLLVAALVAASVWWGRRVRGRVVLPLTLLVNAVAGMALLAGVAIADRLTGLDERYAADGPVMMETVSGLSGDVYNIKPYAKDGTPLTDVYLYDQNGRPLTTDPEAYGYAVDRSCGEPILNRYPLPLVENDGTAESGVAEAKPCPTAAPDATVTASEAPAPTATASATASATVSATPAPKPSG</sequence>
<keyword evidence="2" id="KW-0812">Transmembrane</keyword>
<dbReference type="RefSeq" id="WP_185083074.1">
    <property type="nucleotide sequence ID" value="NZ_JACHJB010000001.1"/>
</dbReference>
<dbReference type="AlphaFoldDB" id="A0A7X0EXQ7"/>